<name>A0A0B5FMW5_9BACT</name>
<proteinExistence type="predicted"/>
<protein>
    <recommendedName>
        <fullName evidence="1">MmeI-like N-terminal domain-containing protein</fullName>
    </recommendedName>
</protein>
<dbReference type="OrthoDB" id="9761012at2"/>
<dbReference type="KEGG" id="gsb:GSUB_00230"/>
<dbReference type="STRING" id="483547.GSUB_00230"/>
<dbReference type="Pfam" id="PF20464">
    <property type="entry name" value="MmeI_N"/>
    <property type="match status" value="1"/>
</dbReference>
<gene>
    <name evidence="2" type="ORF">GSUB_00230</name>
</gene>
<dbReference type="InterPro" id="IPR046817">
    <property type="entry name" value="MmeI_N"/>
</dbReference>
<reference evidence="2 3" key="1">
    <citation type="journal article" date="2015" name="Genome Announc.">
        <title>Genomes of Geoalkalibacter ferrihydriticus Z-0531T and Geoalkalibacter subterraneus Red1T, Two Haloalkaliphilic Metal-Reducing Deltaproteobacteria.</title>
        <authorList>
            <person name="Badalamenti J.P."/>
            <person name="Krajmalnik-Brown R."/>
            <person name="Torres C.I."/>
            <person name="Bond D.R."/>
        </authorList>
    </citation>
    <scope>NUCLEOTIDE SEQUENCE [LARGE SCALE GENOMIC DNA]</scope>
    <source>
        <strain evidence="2 3">Red1</strain>
    </source>
</reference>
<feature type="domain" description="MmeI-like N-terminal" evidence="1">
    <location>
        <begin position="16"/>
        <end position="143"/>
    </location>
</feature>
<evidence type="ECO:0000313" key="2">
    <source>
        <dbReference type="EMBL" id="AJF05320.1"/>
    </source>
</evidence>
<dbReference type="AlphaFoldDB" id="A0A0B5FMW5"/>
<dbReference type="Proteomes" id="UP000035036">
    <property type="component" value="Chromosome"/>
</dbReference>
<dbReference type="RefSeq" id="WP_040198569.1">
    <property type="nucleotide sequence ID" value="NZ_CP010311.1"/>
</dbReference>
<keyword evidence="3" id="KW-1185">Reference proteome</keyword>
<evidence type="ECO:0000259" key="1">
    <source>
        <dbReference type="Pfam" id="PF20464"/>
    </source>
</evidence>
<organism evidence="2 3">
    <name type="scientific">Geoalkalibacter subterraneus</name>
    <dbReference type="NCBI Taxonomy" id="483547"/>
    <lineage>
        <taxon>Bacteria</taxon>
        <taxon>Pseudomonadati</taxon>
        <taxon>Thermodesulfobacteriota</taxon>
        <taxon>Desulfuromonadia</taxon>
        <taxon>Desulfuromonadales</taxon>
        <taxon>Geoalkalibacteraceae</taxon>
        <taxon>Geoalkalibacter</taxon>
    </lineage>
</organism>
<accession>A0A0B5FMW5</accession>
<evidence type="ECO:0000313" key="3">
    <source>
        <dbReference type="Proteomes" id="UP000035036"/>
    </source>
</evidence>
<dbReference type="HOGENOM" id="CLU_1037306_0_0_7"/>
<sequence length="268" mass="29527">MSEKSGSYVRSPADMEAFDGNWKASGGAERANYQLFLAELCRQLGIPQPEPTRPDDNENGYVFERTVTLQHGDGNTSPNYIDLYKRGCFVLEAKQGSDKPGPEQFRELEKKYKTGTARRGTRGWDRAMQAAKNQAERYAKALPLGEAILERLVALNNERAAEEAQGRVRWLSPDYQNPGGATEAAQETLPGAAKAAAPVVTEKLPWPTTLPEQIAAVRTALARQTVPIGAKELKKLFKNAREAKALEILQALASIGQAREIEDGRYLI</sequence>
<dbReference type="EMBL" id="CP010311">
    <property type="protein sequence ID" value="AJF05320.1"/>
    <property type="molecule type" value="Genomic_DNA"/>
</dbReference>